<keyword evidence="1" id="KW-0472">Membrane</keyword>
<feature type="transmembrane region" description="Helical" evidence="1">
    <location>
        <begin position="110"/>
        <end position="131"/>
    </location>
</feature>
<feature type="transmembrane region" description="Helical" evidence="1">
    <location>
        <begin position="164"/>
        <end position="184"/>
    </location>
</feature>
<evidence type="ECO:0000313" key="2">
    <source>
        <dbReference type="EMBL" id="GAA5122565.1"/>
    </source>
</evidence>
<sequence length="219" mass="23398">MNTPIGDAPTERIPAVPPDVEFRPAAMIRGLALDVGLPLVAYYALHIAGVADWPALLAATGVAALRIGWDVARRRRLNLFATVMLVVFGVGLALTLVSGDERFLLVQDSITLSAVALVFLVTSRWGTPLTLAAMQSFSPRKAEALTEAFHTHPEVRHGVRLSSAVWGAGLLALALLRVPLIYLLPVSVMVGLSTVLTVVTFAALIGWNVWYGGRARRGG</sequence>
<keyword evidence="3" id="KW-1185">Reference proteome</keyword>
<dbReference type="NCBIfam" id="NF041646">
    <property type="entry name" value="VC0807_fam"/>
    <property type="match status" value="1"/>
</dbReference>
<dbReference type="Proteomes" id="UP001500804">
    <property type="component" value="Unassembled WGS sequence"/>
</dbReference>
<protein>
    <recommendedName>
        <fullName evidence="4">Intracellular septation protein A</fullName>
    </recommendedName>
</protein>
<organism evidence="2 3">
    <name type="scientific">Pseudonocardia adelaidensis</name>
    <dbReference type="NCBI Taxonomy" id="648754"/>
    <lineage>
        <taxon>Bacteria</taxon>
        <taxon>Bacillati</taxon>
        <taxon>Actinomycetota</taxon>
        <taxon>Actinomycetes</taxon>
        <taxon>Pseudonocardiales</taxon>
        <taxon>Pseudonocardiaceae</taxon>
        <taxon>Pseudonocardia</taxon>
    </lineage>
</organism>
<name>A0ABP9NMH1_9PSEU</name>
<dbReference type="EMBL" id="BAABJO010000011">
    <property type="protein sequence ID" value="GAA5122565.1"/>
    <property type="molecule type" value="Genomic_DNA"/>
</dbReference>
<keyword evidence="1" id="KW-1133">Transmembrane helix</keyword>
<feature type="transmembrane region" description="Helical" evidence="1">
    <location>
        <begin position="40"/>
        <end position="65"/>
    </location>
</feature>
<evidence type="ECO:0000313" key="3">
    <source>
        <dbReference type="Proteomes" id="UP001500804"/>
    </source>
</evidence>
<comment type="caution">
    <text evidence="2">The sequence shown here is derived from an EMBL/GenBank/DDBJ whole genome shotgun (WGS) entry which is preliminary data.</text>
</comment>
<evidence type="ECO:0008006" key="4">
    <source>
        <dbReference type="Google" id="ProtNLM"/>
    </source>
</evidence>
<evidence type="ECO:0000256" key="1">
    <source>
        <dbReference type="SAM" id="Phobius"/>
    </source>
</evidence>
<feature type="transmembrane region" description="Helical" evidence="1">
    <location>
        <begin position="190"/>
        <end position="211"/>
    </location>
</feature>
<dbReference type="RefSeq" id="WP_345605971.1">
    <property type="nucleotide sequence ID" value="NZ_BAABJO010000011.1"/>
</dbReference>
<feature type="transmembrane region" description="Helical" evidence="1">
    <location>
        <begin position="77"/>
        <end position="98"/>
    </location>
</feature>
<reference evidence="3" key="1">
    <citation type="journal article" date="2019" name="Int. J. Syst. Evol. Microbiol.">
        <title>The Global Catalogue of Microorganisms (GCM) 10K type strain sequencing project: providing services to taxonomists for standard genome sequencing and annotation.</title>
        <authorList>
            <consortium name="The Broad Institute Genomics Platform"/>
            <consortium name="The Broad Institute Genome Sequencing Center for Infectious Disease"/>
            <person name="Wu L."/>
            <person name="Ma J."/>
        </authorList>
    </citation>
    <scope>NUCLEOTIDE SEQUENCE [LARGE SCALE GENOMIC DNA]</scope>
    <source>
        <strain evidence="3">JCM 18302</strain>
    </source>
</reference>
<proteinExistence type="predicted"/>
<gene>
    <name evidence="2" type="ORF">GCM10023320_32980</name>
</gene>
<accession>A0ABP9NMH1</accession>
<keyword evidence="1" id="KW-0812">Transmembrane</keyword>